<dbReference type="GO" id="GO:0005829">
    <property type="term" value="C:cytosol"/>
    <property type="evidence" value="ECO:0007669"/>
    <property type="project" value="UniProtKB-ARBA"/>
</dbReference>
<comment type="function">
    <text evidence="5">Participates in transcription elongation, termination and antitermination.</text>
</comment>
<dbReference type="GO" id="GO:0006353">
    <property type="term" value="P:DNA-templated transcription termination"/>
    <property type="evidence" value="ECO:0007669"/>
    <property type="project" value="UniProtKB-UniRule"/>
</dbReference>
<reference evidence="9 10" key="1">
    <citation type="submission" date="2013-06" db="EMBL/GenBank/DDBJ databases">
        <authorList>
            <person name="Weinstock G."/>
            <person name="Sodergren E."/>
            <person name="Lobos E.A."/>
            <person name="Fulton L."/>
            <person name="Fulton R."/>
            <person name="Courtney L."/>
            <person name="Fronick C."/>
            <person name="O'Laughlin M."/>
            <person name="Godfrey J."/>
            <person name="Wilson R.M."/>
            <person name="Miner T."/>
            <person name="Farmer C."/>
            <person name="Delehaunty K."/>
            <person name="Cordes M."/>
            <person name="Minx P."/>
            <person name="Tomlinson C."/>
            <person name="Chen J."/>
            <person name="Wollam A."/>
            <person name="Pepin K.H."/>
            <person name="Bhonagiri V."/>
            <person name="Zhang X."/>
            <person name="Warren W."/>
            <person name="Mitreva M."/>
            <person name="Mardis E.R."/>
            <person name="Wilson R.K."/>
        </authorList>
    </citation>
    <scope>NUCLEOTIDE SEQUENCE [LARGE SCALE GENOMIC DNA]</scope>
    <source>
        <strain evidence="9 10">F0510</strain>
    </source>
</reference>
<dbReference type="CDD" id="cd06091">
    <property type="entry name" value="KOW_NusG"/>
    <property type="match status" value="1"/>
</dbReference>
<dbReference type="PANTHER" id="PTHR30265">
    <property type="entry name" value="RHO-INTERACTING TRANSCRIPTION TERMINATION FACTOR NUSG"/>
    <property type="match status" value="1"/>
</dbReference>
<evidence type="ECO:0000256" key="6">
    <source>
        <dbReference type="NCBIfam" id="TIGR00922"/>
    </source>
</evidence>
<evidence type="ECO:0000259" key="8">
    <source>
        <dbReference type="SMART" id="SM00738"/>
    </source>
</evidence>
<dbReference type="InterPro" id="IPR014722">
    <property type="entry name" value="Rib_uL2_dom2"/>
</dbReference>
<dbReference type="InterPro" id="IPR036735">
    <property type="entry name" value="NGN_dom_sf"/>
</dbReference>
<feature type="compositionally biased region" description="Polar residues" evidence="7">
    <location>
        <begin position="16"/>
        <end position="28"/>
    </location>
</feature>
<dbReference type="Gene3D" id="2.30.30.30">
    <property type="match status" value="1"/>
</dbReference>
<dbReference type="GO" id="GO:0006354">
    <property type="term" value="P:DNA-templated transcription elongation"/>
    <property type="evidence" value="ECO:0007669"/>
    <property type="project" value="UniProtKB-UniRule"/>
</dbReference>
<sequence>MQHVASARLTPLESRYTMSEDVSSQTTPDDAEGLAVLAAVDEPVETDEVVEAAEAVEADAAAETAATVADGAAEADEVVEPAEPAQEVPVVDPLAEFRRQMSVLPGQWYVLHTYSGYERRVATDIMARAENFEVEDYIFDATVPMETVIEIKNGNKKKEVSRVRIPGYVFVRMDLDDPETSDKVWRTIKDTPAVTGFVGDRYNPVPLTFEEAVAQLGPTPEEIAAKETAAVETAAPESGAGTQIATGGQVFEVAFEVGESVIVTDGPFESLPATISEIHPETQKLQVLISLFGRDTPAELSFTQVAKI</sequence>
<evidence type="ECO:0000256" key="1">
    <source>
        <dbReference type="ARBA" id="ARBA00022472"/>
    </source>
</evidence>
<evidence type="ECO:0000256" key="7">
    <source>
        <dbReference type="SAM" id="MobiDB-lite"/>
    </source>
</evidence>
<evidence type="ECO:0000256" key="3">
    <source>
        <dbReference type="ARBA" id="ARBA00023015"/>
    </source>
</evidence>
<dbReference type="InterPro" id="IPR001062">
    <property type="entry name" value="Transcrpt_antiterm_NusG"/>
</dbReference>
<protein>
    <recommendedName>
        <fullName evidence="5 6">Transcription termination/antitermination protein NusG</fullName>
    </recommendedName>
</protein>
<dbReference type="Pfam" id="PF02357">
    <property type="entry name" value="NusG"/>
    <property type="match status" value="1"/>
</dbReference>
<evidence type="ECO:0000256" key="5">
    <source>
        <dbReference type="HAMAP-Rule" id="MF_00948"/>
    </source>
</evidence>
<dbReference type="EMBL" id="AWSD01000118">
    <property type="protein sequence ID" value="ERH20397.1"/>
    <property type="molecule type" value="Genomic_DNA"/>
</dbReference>
<keyword evidence="1 5" id="KW-0806">Transcription termination</keyword>
<name>U1RPP7_9ACTO</name>
<feature type="region of interest" description="Disordered" evidence="7">
    <location>
        <begin position="1"/>
        <end position="29"/>
    </location>
</feature>
<dbReference type="Gene3D" id="3.30.70.940">
    <property type="entry name" value="NusG, N-terminal domain"/>
    <property type="match status" value="1"/>
</dbReference>
<dbReference type="SUPFAM" id="SSF50104">
    <property type="entry name" value="Translation proteins SH3-like domain"/>
    <property type="match status" value="1"/>
</dbReference>
<dbReference type="PANTHER" id="PTHR30265:SF2">
    <property type="entry name" value="TRANSCRIPTION TERMINATION_ANTITERMINATION PROTEIN NUSG"/>
    <property type="match status" value="1"/>
</dbReference>
<dbReference type="GO" id="GO:0031564">
    <property type="term" value="P:transcription antitermination"/>
    <property type="evidence" value="ECO:0007669"/>
    <property type="project" value="UniProtKB-UniRule"/>
</dbReference>
<dbReference type="InterPro" id="IPR043425">
    <property type="entry name" value="NusG-like"/>
</dbReference>
<organism evidence="9 10">
    <name type="scientific">Actinomyces johnsonii F0510</name>
    <dbReference type="NCBI Taxonomy" id="1227262"/>
    <lineage>
        <taxon>Bacteria</taxon>
        <taxon>Bacillati</taxon>
        <taxon>Actinomycetota</taxon>
        <taxon>Actinomycetes</taxon>
        <taxon>Actinomycetales</taxon>
        <taxon>Actinomycetaceae</taxon>
        <taxon>Actinomyces</taxon>
    </lineage>
</organism>
<evidence type="ECO:0000256" key="2">
    <source>
        <dbReference type="ARBA" id="ARBA00022814"/>
    </source>
</evidence>
<gene>
    <name evidence="5" type="primary">nusG</name>
    <name evidence="9" type="ORF">HMPREF1549_01248</name>
</gene>
<keyword evidence="3 5" id="KW-0805">Transcription regulation</keyword>
<dbReference type="NCBIfam" id="TIGR00922">
    <property type="entry name" value="nusG"/>
    <property type="match status" value="1"/>
</dbReference>
<dbReference type="CDD" id="cd09891">
    <property type="entry name" value="NGN_Bact_1"/>
    <property type="match status" value="1"/>
</dbReference>
<dbReference type="HOGENOM" id="CLU_067287_0_1_11"/>
<feature type="domain" description="NusG-like N-terminal" evidence="8">
    <location>
        <begin position="105"/>
        <end position="219"/>
    </location>
</feature>
<keyword evidence="2 5" id="KW-0889">Transcription antitermination</keyword>
<comment type="similarity">
    <text evidence="5">Belongs to the NusG family.</text>
</comment>
<dbReference type="InterPro" id="IPR006645">
    <property type="entry name" value="NGN-like_dom"/>
</dbReference>
<evidence type="ECO:0000313" key="10">
    <source>
        <dbReference type="Proteomes" id="UP000016498"/>
    </source>
</evidence>
<accession>U1RPP7</accession>
<evidence type="ECO:0000256" key="4">
    <source>
        <dbReference type="ARBA" id="ARBA00023163"/>
    </source>
</evidence>
<keyword evidence="4 5" id="KW-0804">Transcription</keyword>
<proteinExistence type="inferred from homology"/>
<dbReference type="InterPro" id="IPR008991">
    <property type="entry name" value="Translation_prot_SH3-like_sf"/>
</dbReference>
<dbReference type="AlphaFoldDB" id="U1RPP7"/>
<dbReference type="GO" id="GO:0032784">
    <property type="term" value="P:regulation of DNA-templated transcription elongation"/>
    <property type="evidence" value="ECO:0007669"/>
    <property type="project" value="InterPro"/>
</dbReference>
<dbReference type="PATRIC" id="fig|1227262.3.peg.1024"/>
<evidence type="ECO:0000313" key="9">
    <source>
        <dbReference type="EMBL" id="ERH20397.1"/>
    </source>
</evidence>
<dbReference type="Proteomes" id="UP000016498">
    <property type="component" value="Unassembled WGS sequence"/>
</dbReference>
<dbReference type="SUPFAM" id="SSF82679">
    <property type="entry name" value="N-utilization substance G protein NusG, N-terminal domain"/>
    <property type="match status" value="1"/>
</dbReference>
<dbReference type="HAMAP" id="MF_00948">
    <property type="entry name" value="NusG"/>
    <property type="match status" value="1"/>
</dbReference>
<dbReference type="SMART" id="SM00738">
    <property type="entry name" value="NGN"/>
    <property type="match status" value="1"/>
</dbReference>
<comment type="caution">
    <text evidence="9">The sequence shown here is derived from an EMBL/GenBank/DDBJ whole genome shotgun (WGS) entry which is preliminary data.</text>
</comment>
<dbReference type="FunFam" id="2.30.30.30:FF:000002">
    <property type="entry name" value="Transcription termination/antitermination factor NusG"/>
    <property type="match status" value="1"/>
</dbReference>
<dbReference type="InterPro" id="IPR047050">
    <property type="entry name" value="NGN"/>
</dbReference>